<dbReference type="EMBL" id="BJYG01000071">
    <property type="protein sequence ID" value="GEN65102.1"/>
    <property type="molecule type" value="Genomic_DNA"/>
</dbReference>
<reference evidence="1 2" key="1">
    <citation type="submission" date="2019-07" db="EMBL/GenBank/DDBJ databases">
        <title>Whole genome shotgun sequence of Acetobacter oeni NBRC 105207.</title>
        <authorList>
            <person name="Hosoyama A."/>
            <person name="Uohara A."/>
            <person name="Ohji S."/>
            <person name="Ichikawa N."/>
        </authorList>
    </citation>
    <scope>NUCLEOTIDE SEQUENCE [LARGE SCALE GENOMIC DNA]</scope>
    <source>
        <strain evidence="1 2">NBRC 105207</strain>
    </source>
</reference>
<protein>
    <recommendedName>
        <fullName evidence="3">DUF488 domain-containing protein</fullName>
    </recommendedName>
</protein>
<evidence type="ECO:0000313" key="1">
    <source>
        <dbReference type="EMBL" id="GEN65102.1"/>
    </source>
</evidence>
<dbReference type="InterPro" id="IPR052552">
    <property type="entry name" value="YeaO-like"/>
</dbReference>
<accession>A0A511XQ58</accession>
<evidence type="ECO:0000313" key="2">
    <source>
        <dbReference type="Proteomes" id="UP000321746"/>
    </source>
</evidence>
<organism evidence="1 2">
    <name type="scientific">Acetobacter oeni</name>
    <dbReference type="NCBI Taxonomy" id="304077"/>
    <lineage>
        <taxon>Bacteria</taxon>
        <taxon>Pseudomonadati</taxon>
        <taxon>Pseudomonadota</taxon>
        <taxon>Alphaproteobacteria</taxon>
        <taxon>Acetobacterales</taxon>
        <taxon>Acetobacteraceae</taxon>
        <taxon>Acetobacter</taxon>
    </lineage>
</organism>
<evidence type="ECO:0008006" key="3">
    <source>
        <dbReference type="Google" id="ProtNLM"/>
    </source>
</evidence>
<sequence>MARAVSDIRVKRVYDPPDKDDGARVLVDRLWPRGLHKDRAALTLWLKEIAPSTELREWFGHDPARWAEFGHRYRAELTRNDEAVAQLADLSKLGPMTLLYAAHDTEHNHAMVLSAYLNDHLKDRHGHHIAWAGLRLAWLPLPDRPGRNGRCCAVGARECRNEGRRLRRTEWEEQPDVF</sequence>
<proteinExistence type="predicted"/>
<comment type="caution">
    <text evidence="1">The sequence shown here is derived from an EMBL/GenBank/DDBJ whole genome shotgun (WGS) entry which is preliminary data.</text>
</comment>
<dbReference type="AlphaFoldDB" id="A0A511XQ58"/>
<name>A0A511XQ58_9PROT</name>
<dbReference type="Proteomes" id="UP000321746">
    <property type="component" value="Unassembled WGS sequence"/>
</dbReference>
<gene>
    <name evidence="1" type="ORF">AOE01nite_33260</name>
</gene>
<keyword evidence="2" id="KW-1185">Reference proteome</keyword>
<dbReference type="PANTHER" id="PTHR36849">
    <property type="entry name" value="CYTOPLASMIC PROTEIN-RELATED"/>
    <property type="match status" value="1"/>
</dbReference>
<dbReference type="PANTHER" id="PTHR36849:SF1">
    <property type="entry name" value="CYTOPLASMIC PROTEIN"/>
    <property type="match status" value="1"/>
</dbReference>
<dbReference type="Pfam" id="PF22752">
    <property type="entry name" value="DUF488-N3i"/>
    <property type="match status" value="1"/>
</dbReference>